<protein>
    <recommendedName>
        <fullName evidence="11">Radical SAM core domain-containing protein</fullName>
    </recommendedName>
</protein>
<dbReference type="InterPro" id="IPR007197">
    <property type="entry name" value="rSAM"/>
</dbReference>
<dbReference type="Pfam" id="PF04055">
    <property type="entry name" value="Radical_SAM"/>
    <property type="match status" value="1"/>
</dbReference>
<dbReference type="CDD" id="cd21109">
    <property type="entry name" value="SPASM"/>
    <property type="match status" value="1"/>
</dbReference>
<dbReference type="PANTHER" id="PTHR11228:SF7">
    <property type="entry name" value="PQQA PEPTIDE CYCLASE"/>
    <property type="match status" value="1"/>
</dbReference>
<evidence type="ECO:0000256" key="2">
    <source>
        <dbReference type="ARBA" id="ARBA00022485"/>
    </source>
</evidence>
<evidence type="ECO:0000313" key="10">
    <source>
        <dbReference type="Proteomes" id="UP000007032"/>
    </source>
</evidence>
<keyword evidence="6" id="KW-0411">Iron-sulfur</keyword>
<dbReference type="EMBL" id="CM000776">
    <property type="protein sequence ID" value="EES89366.1"/>
    <property type="molecule type" value="Genomic_DNA"/>
</dbReference>
<keyword evidence="4" id="KW-0479">Metal-binding</keyword>
<keyword evidence="3" id="KW-0949">S-adenosyl-L-methionine</keyword>
<dbReference type="SFLD" id="SFLDG01387">
    <property type="entry name" value="BtrN-like_SPASM_domain_contain"/>
    <property type="match status" value="1"/>
</dbReference>
<name>C5ZZA8_9HELI</name>
<dbReference type="Gene3D" id="3.20.20.70">
    <property type="entry name" value="Aldolase class I"/>
    <property type="match status" value="1"/>
</dbReference>
<feature type="domain" description="Radical SAM core" evidence="7">
    <location>
        <begin position="148"/>
        <end position="293"/>
    </location>
</feature>
<dbReference type="InterPro" id="IPR013785">
    <property type="entry name" value="Aldolase_TIM"/>
</dbReference>
<keyword evidence="10" id="KW-1185">Reference proteome</keyword>
<reference evidence="9 10" key="1">
    <citation type="journal article" date="2009" name="J. Bacteriol.">
        <title>Genome sequence of the emerging pathogen Helicobacter canadensis.</title>
        <authorList>
            <person name="Loman N.J."/>
            <person name="Snyder L.A."/>
            <person name="Linton J.D."/>
            <person name="Langdon R."/>
            <person name="Lawson A.J."/>
            <person name="Weinstock G.M."/>
            <person name="Wren B.W."/>
            <person name="Pallen M.J."/>
        </authorList>
    </citation>
    <scope>NUCLEOTIDE SEQUENCE [LARGE SCALE GENOMIC DNA]</scope>
    <source>
        <strain evidence="9 10">MIT 98-5491</strain>
    </source>
</reference>
<evidence type="ECO:0008006" key="11">
    <source>
        <dbReference type="Google" id="ProtNLM"/>
    </source>
</evidence>
<dbReference type="OrthoDB" id="5329737at2"/>
<evidence type="ECO:0000259" key="7">
    <source>
        <dbReference type="Pfam" id="PF04055"/>
    </source>
</evidence>
<dbReference type="SUPFAM" id="SSF102114">
    <property type="entry name" value="Radical SAM enzymes"/>
    <property type="match status" value="1"/>
</dbReference>
<dbReference type="PANTHER" id="PTHR11228">
    <property type="entry name" value="RADICAL SAM DOMAIN PROTEIN"/>
    <property type="match status" value="1"/>
</dbReference>
<evidence type="ECO:0000256" key="4">
    <source>
        <dbReference type="ARBA" id="ARBA00022723"/>
    </source>
</evidence>
<dbReference type="InterPro" id="IPR058240">
    <property type="entry name" value="rSAM_sf"/>
</dbReference>
<feature type="domain" description="4Fe4S-binding SPASM" evidence="8">
    <location>
        <begin position="367"/>
        <end position="437"/>
    </location>
</feature>
<dbReference type="GO" id="GO:0051536">
    <property type="term" value="F:iron-sulfur cluster binding"/>
    <property type="evidence" value="ECO:0007669"/>
    <property type="project" value="UniProtKB-KW"/>
</dbReference>
<evidence type="ECO:0000313" key="9">
    <source>
        <dbReference type="EMBL" id="EES89366.1"/>
    </source>
</evidence>
<keyword evidence="5" id="KW-0408">Iron</keyword>
<evidence type="ECO:0000259" key="8">
    <source>
        <dbReference type="Pfam" id="PF13186"/>
    </source>
</evidence>
<dbReference type="HOGENOM" id="CLU_009273_1_2_7"/>
<dbReference type="GO" id="GO:0046872">
    <property type="term" value="F:metal ion binding"/>
    <property type="evidence" value="ECO:0007669"/>
    <property type="project" value="UniProtKB-KW"/>
</dbReference>
<evidence type="ECO:0000256" key="1">
    <source>
        <dbReference type="ARBA" id="ARBA00001966"/>
    </source>
</evidence>
<dbReference type="InterPro" id="IPR023885">
    <property type="entry name" value="4Fe4S-binding_SPASM_dom"/>
</dbReference>
<dbReference type="InterPro" id="IPR034391">
    <property type="entry name" value="AdoMet-like_SPASM_containing"/>
</dbReference>
<gene>
    <name evidence="9" type="ORF">HCAN_0651</name>
</gene>
<evidence type="ECO:0000256" key="3">
    <source>
        <dbReference type="ARBA" id="ARBA00022691"/>
    </source>
</evidence>
<dbReference type="SFLD" id="SFLDG01067">
    <property type="entry name" value="SPASM/twitch_domain_containing"/>
    <property type="match status" value="1"/>
</dbReference>
<evidence type="ECO:0000256" key="6">
    <source>
        <dbReference type="ARBA" id="ARBA00023014"/>
    </source>
</evidence>
<comment type="cofactor">
    <cofactor evidence="1">
        <name>[4Fe-4S] cluster</name>
        <dbReference type="ChEBI" id="CHEBI:49883"/>
    </cofactor>
</comment>
<accession>C5ZZA8</accession>
<dbReference type="Proteomes" id="UP000007032">
    <property type="component" value="Chromosome"/>
</dbReference>
<dbReference type="eggNOG" id="COG0535">
    <property type="taxonomic scope" value="Bacteria"/>
</dbReference>
<dbReference type="STRING" id="537970.HCAN_0651"/>
<dbReference type="GO" id="GO:0003824">
    <property type="term" value="F:catalytic activity"/>
    <property type="evidence" value="ECO:0007669"/>
    <property type="project" value="InterPro"/>
</dbReference>
<proteinExistence type="predicted"/>
<evidence type="ECO:0000256" key="5">
    <source>
        <dbReference type="ARBA" id="ARBA00023004"/>
    </source>
</evidence>
<dbReference type="InterPro" id="IPR050377">
    <property type="entry name" value="Radical_SAM_PqqE_MftC-like"/>
</dbReference>
<dbReference type="AlphaFoldDB" id="C5ZZA8"/>
<dbReference type="SFLD" id="SFLDS00029">
    <property type="entry name" value="Radical_SAM"/>
    <property type="match status" value="1"/>
</dbReference>
<sequence>MGGGAIIIAFNYPLLEEKDRNFATIFFKTAIKLEENLYYYPKPNHYMEIDDFALFALKNKLTPENLKVESLYRKNLIQRDLRGKLHGILRREKHIEEKYINKKFFYESRKLFNLSWQWQEYRVAKEQLEYDLIERMQEWYPYPLGFNISIHNVCNLTCVMCPFFSEEFKVNHQTDFFKTKTFLEDKFVYEAIDYCAEASVSNPQLTVGFTAAGEATLDQRLPDFIHYARNKGIPWTYIVTNGTLLHKIGKELLDSGLNRMTISIDGATPETYRKIRGADLNKVEKGVRECVEYARELNAKGHKIEFDLNCVLTDTFCEAQEKELYLSKWEDCRDIIVRIFFTRLVIYDKQGNDINKDKTFSQRDMVCSFPWSNYAIDCYGNVTVCCTMDASSMYQPISIGNVKELGVRGVWNSEMAKKLRKEQLQQQFKRFSLCAGCAEKFKSCFDEDNCVTTKHNLDIK</sequence>
<dbReference type="Pfam" id="PF13186">
    <property type="entry name" value="SPASM"/>
    <property type="match status" value="1"/>
</dbReference>
<dbReference type="CDD" id="cd01335">
    <property type="entry name" value="Radical_SAM"/>
    <property type="match status" value="1"/>
</dbReference>
<keyword evidence="2" id="KW-0004">4Fe-4S</keyword>
<organism evidence="9 10">
    <name type="scientific">Helicobacter canadensis MIT 98-5491</name>
    <dbReference type="NCBI Taxonomy" id="537970"/>
    <lineage>
        <taxon>Bacteria</taxon>
        <taxon>Pseudomonadati</taxon>
        <taxon>Campylobacterota</taxon>
        <taxon>Epsilonproteobacteria</taxon>
        <taxon>Campylobacterales</taxon>
        <taxon>Helicobacteraceae</taxon>
        <taxon>Helicobacter</taxon>
    </lineage>
</organism>